<gene>
    <name evidence="1" type="ORF">KIK155_LOCUS31608</name>
</gene>
<dbReference type="Proteomes" id="UP000663865">
    <property type="component" value="Unassembled WGS sequence"/>
</dbReference>
<comment type="caution">
    <text evidence="1">The sequence shown here is derived from an EMBL/GenBank/DDBJ whole genome shotgun (WGS) entry which is preliminary data.</text>
</comment>
<sequence>CYKTIVIIDMYMIYLYVWCRKNVVY</sequence>
<feature type="non-terminal residue" evidence="1">
    <location>
        <position position="1"/>
    </location>
</feature>
<evidence type="ECO:0000313" key="2">
    <source>
        <dbReference type="Proteomes" id="UP000663865"/>
    </source>
</evidence>
<evidence type="ECO:0000313" key="1">
    <source>
        <dbReference type="EMBL" id="CAF3786062.1"/>
    </source>
</evidence>
<proteinExistence type="predicted"/>
<organism evidence="1 2">
    <name type="scientific">Rotaria socialis</name>
    <dbReference type="NCBI Taxonomy" id="392032"/>
    <lineage>
        <taxon>Eukaryota</taxon>
        <taxon>Metazoa</taxon>
        <taxon>Spiralia</taxon>
        <taxon>Gnathifera</taxon>
        <taxon>Rotifera</taxon>
        <taxon>Eurotatoria</taxon>
        <taxon>Bdelloidea</taxon>
        <taxon>Philodinida</taxon>
        <taxon>Philodinidae</taxon>
        <taxon>Rotaria</taxon>
    </lineage>
</organism>
<dbReference type="EMBL" id="CAJNYV010005858">
    <property type="protein sequence ID" value="CAF3786062.1"/>
    <property type="molecule type" value="Genomic_DNA"/>
</dbReference>
<dbReference type="AlphaFoldDB" id="A0A819AKL6"/>
<protein>
    <submittedName>
        <fullName evidence="1">Uncharacterized protein</fullName>
    </submittedName>
</protein>
<name>A0A819AKL6_9BILA</name>
<reference evidence="1" key="1">
    <citation type="submission" date="2021-02" db="EMBL/GenBank/DDBJ databases">
        <authorList>
            <person name="Nowell W R."/>
        </authorList>
    </citation>
    <scope>NUCLEOTIDE SEQUENCE</scope>
</reference>
<accession>A0A819AKL6</accession>